<proteinExistence type="predicted"/>
<protein>
    <recommendedName>
        <fullName evidence="3">Serine-threonine protein kinase, plant-type</fullName>
    </recommendedName>
</protein>
<dbReference type="AlphaFoldDB" id="B9SXB5"/>
<evidence type="ECO:0000313" key="1">
    <source>
        <dbReference type="EMBL" id="EEF31742.1"/>
    </source>
</evidence>
<dbReference type="Proteomes" id="UP000008311">
    <property type="component" value="Unassembled WGS sequence"/>
</dbReference>
<sequence>MTPLISLSNIIFAGLSDNNLSGASLELLLQSTDNLGGRIPDALGRLTNLRLFDVGSNMVSGTNPSSLFNLSLMKLLMC</sequence>
<evidence type="ECO:0000313" key="2">
    <source>
        <dbReference type="Proteomes" id="UP000008311"/>
    </source>
</evidence>
<keyword evidence="2" id="KW-1185">Reference proteome</keyword>
<gene>
    <name evidence="1" type="ORF">RCOM_0782630</name>
</gene>
<dbReference type="SUPFAM" id="SSF52058">
    <property type="entry name" value="L domain-like"/>
    <property type="match status" value="1"/>
</dbReference>
<name>B9SXB5_RICCO</name>
<dbReference type="InParanoid" id="B9SXB5"/>
<dbReference type="EMBL" id="EQ974221">
    <property type="protein sequence ID" value="EEF31742.1"/>
    <property type="molecule type" value="Genomic_DNA"/>
</dbReference>
<reference evidence="2" key="1">
    <citation type="journal article" date="2010" name="Nat. Biotechnol.">
        <title>Draft genome sequence of the oilseed species Ricinus communis.</title>
        <authorList>
            <person name="Chan A.P."/>
            <person name="Crabtree J."/>
            <person name="Zhao Q."/>
            <person name="Lorenzi H."/>
            <person name="Orvis J."/>
            <person name="Puiu D."/>
            <person name="Melake-Berhan A."/>
            <person name="Jones K.M."/>
            <person name="Redman J."/>
            <person name="Chen G."/>
            <person name="Cahoon E.B."/>
            <person name="Gedil M."/>
            <person name="Stanke M."/>
            <person name="Haas B.J."/>
            <person name="Wortman J.R."/>
            <person name="Fraser-Liggett C.M."/>
            <person name="Ravel J."/>
            <person name="Rabinowicz P.D."/>
        </authorList>
    </citation>
    <scope>NUCLEOTIDE SEQUENCE [LARGE SCALE GENOMIC DNA]</scope>
    <source>
        <strain evidence="2">cv. Hale</strain>
    </source>
</reference>
<evidence type="ECO:0008006" key="3">
    <source>
        <dbReference type="Google" id="ProtNLM"/>
    </source>
</evidence>
<dbReference type="Gene3D" id="3.80.10.10">
    <property type="entry name" value="Ribonuclease Inhibitor"/>
    <property type="match status" value="1"/>
</dbReference>
<accession>B9SXB5</accession>
<dbReference type="InterPro" id="IPR032675">
    <property type="entry name" value="LRR_dom_sf"/>
</dbReference>
<organism evidence="1 2">
    <name type="scientific">Ricinus communis</name>
    <name type="common">Castor bean</name>
    <dbReference type="NCBI Taxonomy" id="3988"/>
    <lineage>
        <taxon>Eukaryota</taxon>
        <taxon>Viridiplantae</taxon>
        <taxon>Streptophyta</taxon>
        <taxon>Embryophyta</taxon>
        <taxon>Tracheophyta</taxon>
        <taxon>Spermatophyta</taxon>
        <taxon>Magnoliopsida</taxon>
        <taxon>eudicotyledons</taxon>
        <taxon>Gunneridae</taxon>
        <taxon>Pentapetalae</taxon>
        <taxon>rosids</taxon>
        <taxon>fabids</taxon>
        <taxon>Malpighiales</taxon>
        <taxon>Euphorbiaceae</taxon>
        <taxon>Acalyphoideae</taxon>
        <taxon>Acalypheae</taxon>
        <taxon>Ricinus</taxon>
    </lineage>
</organism>